<evidence type="ECO:0000256" key="5">
    <source>
        <dbReference type="ARBA" id="ARBA00022840"/>
    </source>
</evidence>
<comment type="subcellular location">
    <subcellularLocation>
        <location evidence="10 11">Cytoplasm</location>
    </subcellularLocation>
</comment>
<proteinExistence type="inferred from homology"/>
<evidence type="ECO:0000259" key="12">
    <source>
        <dbReference type="Pfam" id="PF01225"/>
    </source>
</evidence>
<dbReference type="NCBIfam" id="TIGR01143">
    <property type="entry name" value="murF"/>
    <property type="match status" value="1"/>
</dbReference>
<dbReference type="InterPro" id="IPR051046">
    <property type="entry name" value="MurCDEF_CellWall_CoF430Synth"/>
</dbReference>
<dbReference type="PANTHER" id="PTHR43024">
    <property type="entry name" value="UDP-N-ACETYLMURAMOYL-TRIPEPTIDE--D-ALANYL-D-ALANINE LIGASE"/>
    <property type="match status" value="1"/>
</dbReference>
<dbReference type="UniPathway" id="UPA00219"/>
<evidence type="ECO:0000313" key="16">
    <source>
        <dbReference type="Proteomes" id="UP000095401"/>
    </source>
</evidence>
<dbReference type="Proteomes" id="UP000095401">
    <property type="component" value="Chromosome"/>
</dbReference>
<evidence type="ECO:0000256" key="7">
    <source>
        <dbReference type="ARBA" id="ARBA00022984"/>
    </source>
</evidence>
<evidence type="ECO:0000256" key="6">
    <source>
        <dbReference type="ARBA" id="ARBA00022960"/>
    </source>
</evidence>
<feature type="domain" description="Mur ligase central" evidence="14">
    <location>
        <begin position="113"/>
        <end position="294"/>
    </location>
</feature>
<evidence type="ECO:0000256" key="10">
    <source>
        <dbReference type="HAMAP-Rule" id="MF_02019"/>
    </source>
</evidence>
<dbReference type="EMBL" id="CP017415">
    <property type="protein sequence ID" value="AOU99010.1"/>
    <property type="molecule type" value="Genomic_DNA"/>
</dbReference>
<feature type="binding site" evidence="10">
    <location>
        <begin position="114"/>
        <end position="120"/>
    </location>
    <ligand>
        <name>ATP</name>
        <dbReference type="ChEBI" id="CHEBI:30616"/>
    </ligand>
</feature>
<organism evidence="15 16">
    <name type="scientific">Acidihalobacter yilgarnensis</name>
    <dbReference type="NCBI Taxonomy" id="2819280"/>
    <lineage>
        <taxon>Bacteria</taxon>
        <taxon>Pseudomonadati</taxon>
        <taxon>Pseudomonadota</taxon>
        <taxon>Gammaproteobacteria</taxon>
        <taxon>Chromatiales</taxon>
        <taxon>Ectothiorhodospiraceae</taxon>
        <taxon>Acidihalobacter</taxon>
    </lineage>
</organism>
<evidence type="ECO:0000256" key="8">
    <source>
        <dbReference type="ARBA" id="ARBA00023306"/>
    </source>
</evidence>
<gene>
    <name evidence="10" type="primary">murF</name>
    <name evidence="15" type="ORF">BI364_14560</name>
</gene>
<dbReference type="Pfam" id="PF08245">
    <property type="entry name" value="Mur_ligase_M"/>
    <property type="match status" value="1"/>
</dbReference>
<feature type="domain" description="Mur ligase C-terminal" evidence="13">
    <location>
        <begin position="316"/>
        <end position="438"/>
    </location>
</feature>
<feature type="domain" description="Mur ligase N-terminal catalytic" evidence="12">
    <location>
        <begin position="33"/>
        <end position="65"/>
    </location>
</feature>
<evidence type="ECO:0000256" key="1">
    <source>
        <dbReference type="ARBA" id="ARBA00022490"/>
    </source>
</evidence>
<dbReference type="Gene3D" id="3.40.1390.10">
    <property type="entry name" value="MurE/MurF, N-terminal domain"/>
    <property type="match status" value="1"/>
</dbReference>
<dbReference type="SUPFAM" id="SSF53244">
    <property type="entry name" value="MurD-like peptide ligases, peptide-binding domain"/>
    <property type="match status" value="1"/>
</dbReference>
<evidence type="ECO:0000313" key="15">
    <source>
        <dbReference type="EMBL" id="AOU99010.1"/>
    </source>
</evidence>
<evidence type="ECO:0000256" key="4">
    <source>
        <dbReference type="ARBA" id="ARBA00022741"/>
    </source>
</evidence>
<comment type="catalytic activity">
    <reaction evidence="10 11">
        <text>D-alanyl-D-alanine + UDP-N-acetyl-alpha-D-muramoyl-L-alanyl-gamma-D-glutamyl-meso-2,6-diaminopimelate + ATP = UDP-N-acetyl-alpha-D-muramoyl-L-alanyl-gamma-D-glutamyl-meso-2,6-diaminopimeloyl-D-alanyl-D-alanine + ADP + phosphate + H(+)</text>
        <dbReference type="Rhea" id="RHEA:28374"/>
        <dbReference type="ChEBI" id="CHEBI:15378"/>
        <dbReference type="ChEBI" id="CHEBI:30616"/>
        <dbReference type="ChEBI" id="CHEBI:43474"/>
        <dbReference type="ChEBI" id="CHEBI:57822"/>
        <dbReference type="ChEBI" id="CHEBI:61386"/>
        <dbReference type="ChEBI" id="CHEBI:83905"/>
        <dbReference type="ChEBI" id="CHEBI:456216"/>
        <dbReference type="EC" id="6.3.2.10"/>
    </reaction>
</comment>
<sequence length="464" mass="48326">MVCRPGGRLVNQWRLSQIAAWSQGRLDGEDANVVGVGTDSRALPAGALFVALRGERFDGHDYIGPDLSAAAVMVSHPVRDDRPQVIVDDTLAGLGRFASTWREHLPTRVVGLTGSNGKTTVKEMLASILTQAGPTQSTRGNFNNHIGVPLSLLTVEPSHHYAVIEMGANHAGEIAALTAMARPHVALVNNAGPAHLEGFGDLAGVARAKGEIYGGLAPDGVAVINADDAFAEDWLALNCTRRVLRFGIEQPAEVRGHYHGGHLQAVTPLGEFELDLPLPGYHNAMNALAATAAALGAGADLGAVRAGLANVRPVAGRLRQLQGSEGIMILDDTYNANPGSLSAGLDVLGEQPGTHWLVLGDMAELGETALALHRAAGERARAGGVERLFTLGRLSHEAAEAFGAGAIHCPNLDALANAVGRSADTAARPLTILIKGSRSMGLERLLARLLPDGDAAHVGGHHAV</sequence>
<dbReference type="Gene3D" id="3.90.190.20">
    <property type="entry name" value="Mur ligase, C-terminal domain"/>
    <property type="match status" value="1"/>
</dbReference>
<comment type="function">
    <text evidence="10 11">Involved in cell wall formation. Catalyzes the final step in the synthesis of UDP-N-acetylmuramoyl-pentapeptide, the precursor of murein.</text>
</comment>
<dbReference type="GO" id="GO:0047480">
    <property type="term" value="F:UDP-N-acetylmuramoyl-tripeptide-D-alanyl-D-alanine ligase activity"/>
    <property type="evidence" value="ECO:0007669"/>
    <property type="project" value="UniProtKB-UniRule"/>
</dbReference>
<keyword evidence="3 10" id="KW-0132">Cell division</keyword>
<dbReference type="Pfam" id="PF02875">
    <property type="entry name" value="Mur_ligase_C"/>
    <property type="match status" value="1"/>
</dbReference>
<dbReference type="GO" id="GO:0008766">
    <property type="term" value="F:UDP-N-acetylmuramoylalanyl-D-glutamyl-2,6-diaminopimelate-D-alanyl-D-alanine ligase activity"/>
    <property type="evidence" value="ECO:0007669"/>
    <property type="project" value="RHEA"/>
</dbReference>
<dbReference type="PANTHER" id="PTHR43024:SF1">
    <property type="entry name" value="UDP-N-ACETYLMURAMOYL-TRIPEPTIDE--D-ALANYL-D-ALANINE LIGASE"/>
    <property type="match status" value="1"/>
</dbReference>
<dbReference type="EC" id="6.3.2.10" evidence="10 11"/>
<evidence type="ECO:0000256" key="9">
    <source>
        <dbReference type="ARBA" id="ARBA00023316"/>
    </source>
</evidence>
<evidence type="ECO:0000259" key="14">
    <source>
        <dbReference type="Pfam" id="PF08245"/>
    </source>
</evidence>
<dbReference type="GO" id="GO:0008360">
    <property type="term" value="P:regulation of cell shape"/>
    <property type="evidence" value="ECO:0007669"/>
    <property type="project" value="UniProtKB-KW"/>
</dbReference>
<keyword evidence="5 10" id="KW-0067">ATP-binding</keyword>
<dbReference type="GO" id="GO:0009252">
    <property type="term" value="P:peptidoglycan biosynthetic process"/>
    <property type="evidence" value="ECO:0007669"/>
    <property type="project" value="UniProtKB-UniRule"/>
</dbReference>
<name>A0A1D8IRA1_9GAMM</name>
<dbReference type="InterPro" id="IPR013221">
    <property type="entry name" value="Mur_ligase_cen"/>
</dbReference>
<dbReference type="AlphaFoldDB" id="A0A1D8IRA1"/>
<keyword evidence="9 10" id="KW-0961">Cell wall biogenesis/degradation</keyword>
<dbReference type="InterPro" id="IPR005863">
    <property type="entry name" value="UDP-N-AcMur_synth"/>
</dbReference>
<dbReference type="InterPro" id="IPR004101">
    <property type="entry name" value="Mur_ligase_C"/>
</dbReference>
<keyword evidence="4 10" id="KW-0547">Nucleotide-binding</keyword>
<evidence type="ECO:0000256" key="2">
    <source>
        <dbReference type="ARBA" id="ARBA00022598"/>
    </source>
</evidence>
<dbReference type="GO" id="GO:0005524">
    <property type="term" value="F:ATP binding"/>
    <property type="evidence" value="ECO:0007669"/>
    <property type="project" value="UniProtKB-UniRule"/>
</dbReference>
<keyword evidence="16" id="KW-1185">Reference proteome</keyword>
<dbReference type="InterPro" id="IPR036615">
    <property type="entry name" value="Mur_ligase_C_dom_sf"/>
</dbReference>
<evidence type="ECO:0000256" key="3">
    <source>
        <dbReference type="ARBA" id="ARBA00022618"/>
    </source>
</evidence>
<dbReference type="GO" id="GO:0071555">
    <property type="term" value="P:cell wall organization"/>
    <property type="evidence" value="ECO:0007669"/>
    <property type="project" value="UniProtKB-KW"/>
</dbReference>
<dbReference type="GO" id="GO:0051301">
    <property type="term" value="P:cell division"/>
    <property type="evidence" value="ECO:0007669"/>
    <property type="project" value="UniProtKB-KW"/>
</dbReference>
<keyword evidence="2 10" id="KW-0436">Ligase</keyword>
<comment type="similarity">
    <text evidence="10">Belongs to the MurCDEF family. MurF subfamily.</text>
</comment>
<dbReference type="InterPro" id="IPR036565">
    <property type="entry name" value="Mur-like_cat_sf"/>
</dbReference>
<dbReference type="SUPFAM" id="SSF63418">
    <property type="entry name" value="MurE/MurF N-terminal domain"/>
    <property type="match status" value="1"/>
</dbReference>
<keyword evidence="7 10" id="KW-0573">Peptidoglycan synthesis</keyword>
<keyword evidence="8 10" id="KW-0131">Cell cycle</keyword>
<accession>A0A1D8IRA1</accession>
<dbReference type="SUPFAM" id="SSF53623">
    <property type="entry name" value="MurD-like peptide ligases, catalytic domain"/>
    <property type="match status" value="1"/>
</dbReference>
<dbReference type="InterPro" id="IPR000713">
    <property type="entry name" value="Mur_ligase_N"/>
</dbReference>
<reference evidence="16" key="1">
    <citation type="submission" date="2016-09" db="EMBL/GenBank/DDBJ databases">
        <title>Acidihalobacter prosperus F5.</title>
        <authorList>
            <person name="Khaleque H.N."/>
            <person name="Ramsay J.P."/>
            <person name="Kaksonen A.H."/>
            <person name="Boxall N.J."/>
            <person name="Watkin E.L.J."/>
        </authorList>
    </citation>
    <scope>NUCLEOTIDE SEQUENCE [LARGE SCALE GENOMIC DNA]</scope>
    <source>
        <strain evidence="16">F5</strain>
    </source>
</reference>
<comment type="pathway">
    <text evidence="10 11">Cell wall biogenesis; peptidoglycan biosynthesis.</text>
</comment>
<evidence type="ECO:0000259" key="13">
    <source>
        <dbReference type="Pfam" id="PF02875"/>
    </source>
</evidence>
<dbReference type="KEGG" id="aprs:BI364_14560"/>
<dbReference type="InterPro" id="IPR035911">
    <property type="entry name" value="MurE/MurF_N"/>
</dbReference>
<evidence type="ECO:0000256" key="11">
    <source>
        <dbReference type="RuleBase" id="RU004136"/>
    </source>
</evidence>
<dbReference type="GO" id="GO:0005737">
    <property type="term" value="C:cytoplasm"/>
    <property type="evidence" value="ECO:0007669"/>
    <property type="project" value="UniProtKB-SubCell"/>
</dbReference>
<dbReference type="Pfam" id="PF01225">
    <property type="entry name" value="Mur_ligase"/>
    <property type="match status" value="1"/>
</dbReference>
<dbReference type="HAMAP" id="MF_02019">
    <property type="entry name" value="MurF"/>
    <property type="match status" value="1"/>
</dbReference>
<protein>
    <recommendedName>
        <fullName evidence="10 11">UDP-N-acetylmuramoyl-tripeptide--D-alanyl-D-alanine ligase</fullName>
        <ecNumber evidence="10 11">6.3.2.10</ecNumber>
    </recommendedName>
    <alternativeName>
        <fullName evidence="10">D-alanyl-D-alanine-adding enzyme</fullName>
    </alternativeName>
</protein>
<dbReference type="Gene3D" id="3.40.1190.10">
    <property type="entry name" value="Mur-like, catalytic domain"/>
    <property type="match status" value="1"/>
</dbReference>
<keyword evidence="6 10" id="KW-0133">Cell shape</keyword>
<keyword evidence="1 10" id="KW-0963">Cytoplasm</keyword>